<name>A0ABT4S2A7_9FLAO</name>
<protein>
    <submittedName>
        <fullName evidence="3">SMP-30/gluconolactonase/LRE family protein</fullName>
    </submittedName>
</protein>
<feature type="domain" description="SMP-30/Gluconolactonase/LRE-like region" evidence="2">
    <location>
        <begin position="54"/>
        <end position="296"/>
    </location>
</feature>
<sequence length="334" mass="37131">MSNYLSKNVTVILILFCFVFINCAKKTEQKSEDISTNKPINKTATLEFKIKAKLGEGAIWNQKTNELYWVDIEGKTLNIYNPKTKTNKTLNTPTRIGTVVPYTKDEAVVALEDGIYSINLNSNALKLISDVEAKVTTNRFNDGKCDPNGNLWVGSMHYPQTLPNAKLYKVDPQGNATAMVDSVTISNGIVWTKDTKKMYYIDTPTGTIKSYDYDIKTSTITNEKIAVNVPESLGYPDGMTIDQDNLLWVGLWNGNGVAQFDPITGKLLQKIDVPAHNVTSCTFGGDNLDILYITTSTEDMTEEEQKKYPLAGSIFKVKPGAKGVPAYFFNETVR</sequence>
<organism evidence="3 4">
    <name type="scientific">Mesoflavibacter profundi</name>
    <dbReference type="NCBI Taxonomy" id="2708110"/>
    <lineage>
        <taxon>Bacteria</taxon>
        <taxon>Pseudomonadati</taxon>
        <taxon>Bacteroidota</taxon>
        <taxon>Flavobacteriia</taxon>
        <taxon>Flavobacteriales</taxon>
        <taxon>Flavobacteriaceae</taxon>
        <taxon>Mesoflavibacter</taxon>
    </lineage>
</organism>
<accession>A0ABT4S2A7</accession>
<dbReference type="Gene3D" id="2.120.10.30">
    <property type="entry name" value="TolB, C-terminal domain"/>
    <property type="match status" value="1"/>
</dbReference>
<dbReference type="PRINTS" id="PR01790">
    <property type="entry name" value="SMP30FAMILY"/>
</dbReference>
<comment type="similarity">
    <text evidence="1">Belongs to the SMP-30/CGR1 family.</text>
</comment>
<evidence type="ECO:0000313" key="3">
    <source>
        <dbReference type="EMBL" id="MDA0178197.1"/>
    </source>
</evidence>
<dbReference type="Pfam" id="PF08450">
    <property type="entry name" value="SGL"/>
    <property type="match status" value="1"/>
</dbReference>
<evidence type="ECO:0000259" key="2">
    <source>
        <dbReference type="Pfam" id="PF08450"/>
    </source>
</evidence>
<gene>
    <name evidence="3" type="ORF">OOZ35_11895</name>
</gene>
<dbReference type="RefSeq" id="WP_270005685.1">
    <property type="nucleotide sequence ID" value="NZ_JAPFGC010000002.1"/>
</dbReference>
<evidence type="ECO:0000256" key="1">
    <source>
        <dbReference type="ARBA" id="ARBA00008853"/>
    </source>
</evidence>
<proteinExistence type="inferred from homology"/>
<dbReference type="InterPro" id="IPR005511">
    <property type="entry name" value="SMP-30"/>
</dbReference>
<dbReference type="SUPFAM" id="SSF63829">
    <property type="entry name" value="Calcium-dependent phosphotriesterase"/>
    <property type="match status" value="1"/>
</dbReference>
<dbReference type="PANTHER" id="PTHR10907:SF47">
    <property type="entry name" value="REGUCALCIN"/>
    <property type="match status" value="1"/>
</dbReference>
<reference evidence="3" key="1">
    <citation type="submission" date="2022-11" db="EMBL/GenBank/DDBJ databases">
        <title>Refractory cell wall polysaccharides provide important carbon source for microbial heterotrophs in the hadal ocean.</title>
        <authorList>
            <person name="Zhu X."/>
        </authorList>
    </citation>
    <scope>NUCLEOTIDE SEQUENCE</scope>
    <source>
        <strain evidence="3">MTRN7</strain>
    </source>
</reference>
<keyword evidence="4" id="KW-1185">Reference proteome</keyword>
<dbReference type="EMBL" id="JAPFGC010000002">
    <property type="protein sequence ID" value="MDA0178197.1"/>
    <property type="molecule type" value="Genomic_DNA"/>
</dbReference>
<dbReference type="InterPro" id="IPR013658">
    <property type="entry name" value="SGL"/>
</dbReference>
<dbReference type="InterPro" id="IPR011042">
    <property type="entry name" value="6-blade_b-propeller_TolB-like"/>
</dbReference>
<dbReference type="PANTHER" id="PTHR10907">
    <property type="entry name" value="REGUCALCIN"/>
    <property type="match status" value="1"/>
</dbReference>
<dbReference type="Proteomes" id="UP001149142">
    <property type="component" value="Unassembled WGS sequence"/>
</dbReference>
<comment type="caution">
    <text evidence="3">The sequence shown here is derived from an EMBL/GenBank/DDBJ whole genome shotgun (WGS) entry which is preliminary data.</text>
</comment>
<evidence type="ECO:0000313" key="4">
    <source>
        <dbReference type="Proteomes" id="UP001149142"/>
    </source>
</evidence>